<feature type="region of interest" description="Disordered" evidence="1">
    <location>
        <begin position="38"/>
        <end position="59"/>
    </location>
</feature>
<dbReference type="EMBL" id="JAQGDS010000006">
    <property type="protein sequence ID" value="KAJ6259593.1"/>
    <property type="molecule type" value="Genomic_DNA"/>
</dbReference>
<proteinExistence type="predicted"/>
<accession>A0AAD6IVP7</accession>
<evidence type="ECO:0000256" key="1">
    <source>
        <dbReference type="SAM" id="MobiDB-lite"/>
    </source>
</evidence>
<protein>
    <submittedName>
        <fullName evidence="2">Uncharacterized protein</fullName>
    </submittedName>
</protein>
<comment type="caution">
    <text evidence="2">The sequence shown here is derived from an EMBL/GenBank/DDBJ whole genome shotgun (WGS) entry which is preliminary data.</text>
</comment>
<keyword evidence="3" id="KW-1185">Reference proteome</keyword>
<reference evidence="2" key="1">
    <citation type="submission" date="2023-01" db="EMBL/GenBank/DDBJ databases">
        <title>The chitinases involved in constricting ring structure development in the nematode-trapping fungus Drechslerella dactyloides.</title>
        <authorList>
            <person name="Wang R."/>
            <person name="Zhang L."/>
            <person name="Tang P."/>
            <person name="Li S."/>
            <person name="Liang L."/>
        </authorList>
    </citation>
    <scope>NUCLEOTIDE SEQUENCE</scope>
    <source>
        <strain evidence="2">YMF1.00031</strain>
    </source>
</reference>
<evidence type="ECO:0000313" key="3">
    <source>
        <dbReference type="Proteomes" id="UP001221413"/>
    </source>
</evidence>
<dbReference type="AlphaFoldDB" id="A0AAD6IVP7"/>
<name>A0AAD6IVP7_DREDA</name>
<organism evidence="2 3">
    <name type="scientific">Drechslerella dactyloides</name>
    <name type="common">Nematode-trapping fungus</name>
    <name type="synonym">Arthrobotrys dactyloides</name>
    <dbReference type="NCBI Taxonomy" id="74499"/>
    <lineage>
        <taxon>Eukaryota</taxon>
        <taxon>Fungi</taxon>
        <taxon>Dikarya</taxon>
        <taxon>Ascomycota</taxon>
        <taxon>Pezizomycotina</taxon>
        <taxon>Orbiliomycetes</taxon>
        <taxon>Orbiliales</taxon>
        <taxon>Orbiliaceae</taxon>
        <taxon>Drechslerella</taxon>
    </lineage>
</organism>
<gene>
    <name evidence="2" type="ORF">Dda_5231</name>
</gene>
<sequence>MQLRGASSRGTVTRRRSKLPLEQVLDVKLRPCILHRKFSKNKVQPKPTPPQYDNPGNRA</sequence>
<dbReference type="Proteomes" id="UP001221413">
    <property type="component" value="Unassembled WGS sequence"/>
</dbReference>
<evidence type="ECO:0000313" key="2">
    <source>
        <dbReference type="EMBL" id="KAJ6259593.1"/>
    </source>
</evidence>